<protein>
    <submittedName>
        <fullName evidence="1">Uncharacterized protein</fullName>
    </submittedName>
</protein>
<feature type="non-terminal residue" evidence="1">
    <location>
        <position position="49"/>
    </location>
</feature>
<evidence type="ECO:0000313" key="2">
    <source>
        <dbReference type="Proteomes" id="UP001497382"/>
    </source>
</evidence>
<name>A0AAV1Z1Q0_9ARAC</name>
<organism evidence="1 2">
    <name type="scientific">Larinioides sclopetarius</name>
    <dbReference type="NCBI Taxonomy" id="280406"/>
    <lineage>
        <taxon>Eukaryota</taxon>
        <taxon>Metazoa</taxon>
        <taxon>Ecdysozoa</taxon>
        <taxon>Arthropoda</taxon>
        <taxon>Chelicerata</taxon>
        <taxon>Arachnida</taxon>
        <taxon>Araneae</taxon>
        <taxon>Araneomorphae</taxon>
        <taxon>Entelegynae</taxon>
        <taxon>Araneoidea</taxon>
        <taxon>Araneidae</taxon>
        <taxon>Larinioides</taxon>
    </lineage>
</organism>
<accession>A0AAV1Z1Q0</accession>
<dbReference type="EMBL" id="CAXIEN010000016">
    <property type="protein sequence ID" value="CAL1265259.1"/>
    <property type="molecule type" value="Genomic_DNA"/>
</dbReference>
<proteinExistence type="predicted"/>
<comment type="caution">
    <text evidence="1">The sequence shown here is derived from an EMBL/GenBank/DDBJ whole genome shotgun (WGS) entry which is preliminary data.</text>
</comment>
<dbReference type="AlphaFoldDB" id="A0AAV1Z1Q0"/>
<gene>
    <name evidence="1" type="ORF">LARSCL_LOCUS2435</name>
</gene>
<evidence type="ECO:0000313" key="1">
    <source>
        <dbReference type="EMBL" id="CAL1265259.1"/>
    </source>
</evidence>
<dbReference type="Proteomes" id="UP001497382">
    <property type="component" value="Unassembled WGS sequence"/>
</dbReference>
<sequence>MTAETLRFLPAKDCREKFEEYFNDGMRPAESAKYHSEILEMNPALQPKD</sequence>
<keyword evidence="2" id="KW-1185">Reference proteome</keyword>
<reference evidence="1 2" key="1">
    <citation type="submission" date="2024-04" db="EMBL/GenBank/DDBJ databases">
        <authorList>
            <person name="Rising A."/>
            <person name="Reimegard J."/>
            <person name="Sonavane S."/>
            <person name="Akerstrom W."/>
            <person name="Nylinder S."/>
            <person name="Hedman E."/>
            <person name="Kallberg Y."/>
        </authorList>
    </citation>
    <scope>NUCLEOTIDE SEQUENCE [LARGE SCALE GENOMIC DNA]</scope>
</reference>